<feature type="region of interest" description="Disordered" evidence="1">
    <location>
        <begin position="153"/>
        <end position="199"/>
    </location>
</feature>
<dbReference type="AlphaFoldDB" id="A0A099P201"/>
<feature type="compositionally biased region" description="Polar residues" evidence="1">
    <location>
        <begin position="170"/>
        <end position="182"/>
    </location>
</feature>
<feature type="region of interest" description="Disordered" evidence="1">
    <location>
        <begin position="1"/>
        <end position="22"/>
    </location>
</feature>
<evidence type="ECO:0000313" key="3">
    <source>
        <dbReference type="EMBL" id="KGK38232.1"/>
    </source>
</evidence>
<accession>A0A099P201</accession>
<reference evidence="5" key="1">
    <citation type="journal article" date="2014" name="Microb. Cell Fact.">
        <title>Exploiting Issatchenkia orientalis SD108 for succinic acid production.</title>
        <authorList>
            <person name="Xiao H."/>
            <person name="Shao Z."/>
            <person name="Jiang Y."/>
            <person name="Dole S."/>
            <person name="Zhao H."/>
        </authorList>
    </citation>
    <scope>NUCLEOTIDE SEQUENCE [LARGE SCALE GENOMIC DNA]</scope>
    <source>
        <strain evidence="5">SD108</strain>
    </source>
</reference>
<gene>
    <name evidence="4" type="ORF">CAS74_002073</name>
    <name evidence="3" type="ORF">JL09_g2566</name>
</gene>
<dbReference type="NCBIfam" id="NF041131">
    <property type="entry name" value="RicT_YaaT_fam"/>
    <property type="match status" value="1"/>
</dbReference>
<comment type="caution">
    <text evidence="3">The sequence shown here is derived from an EMBL/GenBank/DDBJ whole genome shotgun (WGS) entry which is preliminary data.</text>
</comment>
<reference evidence="3" key="2">
    <citation type="submission" date="2014-08" db="EMBL/GenBank/DDBJ databases">
        <title>Exploiting Issatchenkia orientalis SD108 for Succinic Acid Production.</title>
        <authorList>
            <person name="Xiao H."/>
            <person name="Shao Z."/>
            <person name="Jiang Y."/>
            <person name="Dole S."/>
            <person name="Zhao H."/>
        </authorList>
    </citation>
    <scope>NUCLEOTIDE SEQUENCE [LARGE SCALE GENOMIC DNA]</scope>
    <source>
        <strain evidence="3">SD108</strain>
    </source>
</reference>
<feature type="compositionally biased region" description="Polar residues" evidence="1">
    <location>
        <begin position="270"/>
        <end position="281"/>
    </location>
</feature>
<evidence type="ECO:0000256" key="1">
    <source>
        <dbReference type="SAM" id="MobiDB-lite"/>
    </source>
</evidence>
<sequence>MLMNDNKKNPNMGRHGDHPAISMTPNINNGLASDMDRRWSSQEYSSMRNSAKIATIGSNNTRKGSFDATPVFSLNYNMGSINASLGSPRLMEPSADFSVPPTSQTSMNAFNAFTNANTSPSKDLGGNYVFPQLSASSVTNPIGANYKATRNSIPQYTPKSGSFPEHGLPQLTQEGMSFSTSPFHDHLDLSPTRLSHNSTNSIGLQQDLEVLKAGSGSPPHPQRSVFEDIWKETGLKEEDAKIMDHELDQREREMEKLLQGDDDIGPPPQTNHSSFSWTSPPNADMPSARRFSYDIAAGANFVPFASPTTNSDDLNMNRFNMNALQGVNNMNQINQLNNLNTNSMNALGMNDYNINQMHTLMNNMIYYKNQMQLPPQSHPSEQESLKSYSKPSLGMNVYQSVEPTKEQVSQATSHVSQYLGNPSPDVLNIEKRYSYLNTSNLPHLTYPSDTSYNINSYPIIACCFKNARIDVFYINPQTKKSLENLKVGDLVIVEADRGRDLGKVVKLNVSVQEARLLRYAQYMNRKAAMSRDDDFHKKPILNYPKPVLRFARPEELLTIDAKINDELRAVNVCTTKVREYNLNMTIVDAEYQWDMKKLTFYYQSEVRIDFRDLVKELFRIYKIRIWMSKQGDI</sequence>
<dbReference type="GO" id="GO:0005737">
    <property type="term" value="C:cytoplasm"/>
    <property type="evidence" value="ECO:0007669"/>
    <property type="project" value="TreeGrafter"/>
</dbReference>
<evidence type="ECO:0000313" key="6">
    <source>
        <dbReference type="Proteomes" id="UP000195871"/>
    </source>
</evidence>
<dbReference type="EMBL" id="JQFK01000022">
    <property type="protein sequence ID" value="KGK38232.1"/>
    <property type="molecule type" value="Genomic_DNA"/>
</dbReference>
<dbReference type="PROSITE" id="PS51411">
    <property type="entry name" value="PSP1_C"/>
    <property type="match status" value="1"/>
</dbReference>
<feature type="compositionally biased region" description="Basic and acidic residues" evidence="1">
    <location>
        <begin position="1"/>
        <end position="18"/>
    </location>
</feature>
<feature type="domain" description="PSP1 C-terminal" evidence="2">
    <location>
        <begin position="545"/>
        <end position="630"/>
    </location>
</feature>
<dbReference type="Proteomes" id="UP000029867">
    <property type="component" value="Unassembled WGS sequence"/>
</dbReference>
<dbReference type="InterPro" id="IPR007557">
    <property type="entry name" value="PSP1_C"/>
</dbReference>
<dbReference type="Pfam" id="PF04468">
    <property type="entry name" value="PSP1"/>
    <property type="match status" value="1"/>
</dbReference>
<evidence type="ECO:0000313" key="4">
    <source>
        <dbReference type="EMBL" id="OUT22356.1"/>
    </source>
</evidence>
<dbReference type="InterPro" id="IPR047767">
    <property type="entry name" value="PSP1-like"/>
</dbReference>
<dbReference type="PANTHER" id="PTHR43830:SF3">
    <property type="entry name" value="PROTEIN PSP1"/>
    <property type="match status" value="1"/>
</dbReference>
<evidence type="ECO:0000259" key="2">
    <source>
        <dbReference type="PROSITE" id="PS51411"/>
    </source>
</evidence>
<dbReference type="VEuPathDB" id="FungiDB:C5L36_0D01110"/>
<organism evidence="3 5">
    <name type="scientific">Pichia kudriavzevii</name>
    <name type="common">Yeast</name>
    <name type="synonym">Issatchenkia orientalis</name>
    <dbReference type="NCBI Taxonomy" id="4909"/>
    <lineage>
        <taxon>Eukaryota</taxon>
        <taxon>Fungi</taxon>
        <taxon>Dikarya</taxon>
        <taxon>Ascomycota</taxon>
        <taxon>Saccharomycotina</taxon>
        <taxon>Pichiomycetes</taxon>
        <taxon>Pichiales</taxon>
        <taxon>Pichiaceae</taxon>
        <taxon>Pichia</taxon>
    </lineage>
</organism>
<name>A0A099P201_PICKU</name>
<evidence type="ECO:0000313" key="5">
    <source>
        <dbReference type="Proteomes" id="UP000029867"/>
    </source>
</evidence>
<dbReference type="HOGENOM" id="CLU_432155_0_0_1"/>
<reference evidence="4 6" key="3">
    <citation type="submission" date="2017-05" db="EMBL/GenBank/DDBJ databases">
        <title>The Genome Sequence of Candida krusei Ckrusei653.</title>
        <authorList>
            <person name="Cuomo C."/>
            <person name="Forche A."/>
            <person name="Young S."/>
            <person name="Abouelleil A."/>
            <person name="Cao P."/>
            <person name="Chapman S."/>
            <person name="Cusick C."/>
            <person name="Shea T."/>
            <person name="Nusbaum C."/>
            <person name="Birren B."/>
        </authorList>
    </citation>
    <scope>NUCLEOTIDE SEQUENCE [LARGE SCALE GENOMIC DNA]</scope>
    <source>
        <strain evidence="4 6">Ckrusei653</strain>
    </source>
</reference>
<dbReference type="Proteomes" id="UP000195871">
    <property type="component" value="Unassembled WGS sequence"/>
</dbReference>
<dbReference type="eggNOG" id="KOG4679">
    <property type="taxonomic scope" value="Eukaryota"/>
</dbReference>
<proteinExistence type="predicted"/>
<feature type="region of interest" description="Disordered" evidence="1">
    <location>
        <begin position="262"/>
        <end position="282"/>
    </location>
</feature>
<dbReference type="EMBL" id="NHMM01000003">
    <property type="protein sequence ID" value="OUT22356.1"/>
    <property type="molecule type" value="Genomic_DNA"/>
</dbReference>
<dbReference type="PANTHER" id="PTHR43830">
    <property type="entry name" value="PROTEIN PSP1"/>
    <property type="match status" value="1"/>
</dbReference>
<protein>
    <recommendedName>
        <fullName evidence="2">PSP1 C-terminal domain-containing protein</fullName>
    </recommendedName>
</protein>